<keyword evidence="3" id="KW-0805">Transcription regulation</keyword>
<dbReference type="InterPro" id="IPR023459">
    <property type="entry name" value="Tscrpt_elong_fac_GreA/B_fam"/>
</dbReference>
<dbReference type="PROSITE" id="PS00829">
    <property type="entry name" value="GREAB_1"/>
    <property type="match status" value="1"/>
</dbReference>
<dbReference type="EMBL" id="UINC01011548">
    <property type="protein sequence ID" value="SVA50903.1"/>
    <property type="molecule type" value="Genomic_DNA"/>
</dbReference>
<feature type="domain" description="Transcription elongation factor GreA/GreB N-terminal" evidence="8">
    <location>
        <begin position="14"/>
        <end position="83"/>
    </location>
</feature>
<dbReference type="PANTHER" id="PTHR30437">
    <property type="entry name" value="TRANSCRIPTION ELONGATION FACTOR GREA"/>
    <property type="match status" value="1"/>
</dbReference>
<dbReference type="HAMAP" id="MF_00105">
    <property type="entry name" value="GreA_GreB"/>
    <property type="match status" value="1"/>
</dbReference>
<dbReference type="Gene3D" id="1.10.287.180">
    <property type="entry name" value="Transcription elongation factor, GreA/GreB, N-terminal domain"/>
    <property type="match status" value="1"/>
</dbReference>
<sequence length="172" mass="19632">MGRYRRPAEPSSKYITPEGAAMLKEELDDLWLSQRPKVTKAVSEAAAQGDRSENAEYIYGKKQLREIDKRVRYLRKRLEGIQVVDQVPSDMSKVYFGAWFELEDQNAQTKIFRLVGPDEFDSSDSYISMDSPMGKAVMNKAVDDKITVRAPGGETVYRIVQVSYHSLELQDD</sequence>
<dbReference type="NCBIfam" id="TIGR01461">
    <property type="entry name" value="greB"/>
    <property type="match status" value="1"/>
</dbReference>
<dbReference type="InterPro" id="IPR036953">
    <property type="entry name" value="GreA/GreB_C_sf"/>
</dbReference>
<dbReference type="FunFam" id="3.10.50.30:FF:000001">
    <property type="entry name" value="Transcription elongation factor GreA"/>
    <property type="match status" value="1"/>
</dbReference>
<dbReference type="GO" id="GO:0070063">
    <property type="term" value="F:RNA polymerase binding"/>
    <property type="evidence" value="ECO:0007669"/>
    <property type="project" value="InterPro"/>
</dbReference>
<evidence type="ECO:0000256" key="5">
    <source>
        <dbReference type="ARBA" id="ARBA00023163"/>
    </source>
</evidence>
<dbReference type="Pfam" id="PF03449">
    <property type="entry name" value="GreA_GreB_N"/>
    <property type="match status" value="1"/>
</dbReference>
<dbReference type="NCBIfam" id="NF002506">
    <property type="entry name" value="PRK01885.1"/>
    <property type="match status" value="1"/>
</dbReference>
<dbReference type="PIRSF" id="PIRSF006092">
    <property type="entry name" value="GreA_GreB"/>
    <property type="match status" value="1"/>
</dbReference>
<dbReference type="HAMAP" id="MF_00930">
    <property type="entry name" value="GreB"/>
    <property type="match status" value="1"/>
</dbReference>
<dbReference type="InterPro" id="IPR006358">
    <property type="entry name" value="Tscrpt_elong_fac_GreB"/>
</dbReference>
<evidence type="ECO:0000256" key="1">
    <source>
        <dbReference type="ARBA" id="ARBA00008213"/>
    </source>
</evidence>
<dbReference type="GO" id="GO:0006354">
    <property type="term" value="P:DNA-templated transcription elongation"/>
    <property type="evidence" value="ECO:0007669"/>
    <property type="project" value="TreeGrafter"/>
</dbReference>
<evidence type="ECO:0000259" key="8">
    <source>
        <dbReference type="Pfam" id="PF03449"/>
    </source>
</evidence>
<dbReference type="InterPro" id="IPR001437">
    <property type="entry name" value="Tscrpt_elong_fac_GreA/B_C"/>
</dbReference>
<dbReference type="AlphaFoldDB" id="A0A381WG50"/>
<comment type="similarity">
    <text evidence="1">Belongs to the GreA/GreB family.</text>
</comment>
<keyword evidence="4" id="KW-0238">DNA-binding</keyword>
<gene>
    <name evidence="9" type="ORF">METZ01_LOCUS103757</name>
</gene>
<accession>A0A381WG50</accession>
<dbReference type="SUPFAM" id="SSF54534">
    <property type="entry name" value="FKBP-like"/>
    <property type="match status" value="1"/>
</dbReference>
<reference evidence="9" key="1">
    <citation type="submission" date="2018-05" db="EMBL/GenBank/DDBJ databases">
        <authorList>
            <person name="Lanie J.A."/>
            <person name="Ng W.-L."/>
            <person name="Kazmierczak K.M."/>
            <person name="Andrzejewski T.M."/>
            <person name="Davidsen T.M."/>
            <person name="Wayne K.J."/>
            <person name="Tettelin H."/>
            <person name="Glass J.I."/>
            <person name="Rusch D."/>
            <person name="Podicherti R."/>
            <person name="Tsui H.-C.T."/>
            <person name="Winkler M.E."/>
        </authorList>
    </citation>
    <scope>NUCLEOTIDE SEQUENCE</scope>
</reference>
<dbReference type="GO" id="GO:0003677">
    <property type="term" value="F:DNA binding"/>
    <property type="evidence" value="ECO:0007669"/>
    <property type="project" value="UniProtKB-KW"/>
</dbReference>
<dbReference type="GO" id="GO:0032784">
    <property type="term" value="P:regulation of DNA-templated transcription elongation"/>
    <property type="evidence" value="ECO:0007669"/>
    <property type="project" value="InterPro"/>
</dbReference>
<evidence type="ECO:0000256" key="2">
    <source>
        <dbReference type="ARBA" id="ARBA00013729"/>
    </source>
</evidence>
<organism evidence="9">
    <name type="scientific">marine metagenome</name>
    <dbReference type="NCBI Taxonomy" id="408172"/>
    <lineage>
        <taxon>unclassified sequences</taxon>
        <taxon>metagenomes</taxon>
        <taxon>ecological metagenomes</taxon>
    </lineage>
</organism>
<proteinExistence type="inferred from homology"/>
<keyword evidence="5" id="KW-0804">Transcription</keyword>
<evidence type="ECO:0000256" key="6">
    <source>
        <dbReference type="ARBA" id="ARBA00030776"/>
    </source>
</evidence>
<dbReference type="InterPro" id="IPR022691">
    <property type="entry name" value="Tscrpt_elong_fac_GreA/B_N"/>
</dbReference>
<evidence type="ECO:0000256" key="4">
    <source>
        <dbReference type="ARBA" id="ARBA00023125"/>
    </source>
</evidence>
<dbReference type="SUPFAM" id="SSF46557">
    <property type="entry name" value="GreA transcript cleavage protein, N-terminal domain"/>
    <property type="match status" value="1"/>
</dbReference>
<dbReference type="Gene3D" id="3.10.50.30">
    <property type="entry name" value="Transcription elongation factor, GreA/GreB, C-terminal domain"/>
    <property type="match status" value="1"/>
</dbReference>
<name>A0A381WG50_9ZZZZ</name>
<dbReference type="Pfam" id="PF01272">
    <property type="entry name" value="GreA_GreB"/>
    <property type="match status" value="1"/>
</dbReference>
<dbReference type="InterPro" id="IPR036805">
    <property type="entry name" value="Tscrpt_elong_fac_GreA/B_N_sf"/>
</dbReference>
<dbReference type="InterPro" id="IPR028624">
    <property type="entry name" value="Tscrpt_elong_fac_GreA/B"/>
</dbReference>
<evidence type="ECO:0000256" key="3">
    <source>
        <dbReference type="ARBA" id="ARBA00023015"/>
    </source>
</evidence>
<dbReference type="PANTHER" id="PTHR30437:SF6">
    <property type="entry name" value="TRANSCRIPTION ELONGATION FACTOR GREB"/>
    <property type="match status" value="1"/>
</dbReference>
<evidence type="ECO:0000313" key="9">
    <source>
        <dbReference type="EMBL" id="SVA50903.1"/>
    </source>
</evidence>
<protein>
    <recommendedName>
        <fullName evidence="2">Transcription elongation factor GreA</fullName>
    </recommendedName>
    <alternativeName>
        <fullName evidence="6">Transcript cleavage factor GreA</fullName>
    </alternativeName>
</protein>
<dbReference type="InterPro" id="IPR018151">
    <property type="entry name" value="TF_GreA/GreB_CS"/>
</dbReference>
<evidence type="ECO:0000259" key="7">
    <source>
        <dbReference type="Pfam" id="PF01272"/>
    </source>
</evidence>
<dbReference type="FunFam" id="1.10.287.180:FF:000001">
    <property type="entry name" value="Transcription elongation factor GreA"/>
    <property type="match status" value="1"/>
</dbReference>
<feature type="domain" description="Transcription elongation factor GreA/GreB C-terminal" evidence="7">
    <location>
        <begin position="92"/>
        <end position="164"/>
    </location>
</feature>